<name>A0A563VWQ4_9CYAN</name>
<dbReference type="Proteomes" id="UP000320055">
    <property type="component" value="Unassembled WGS sequence"/>
</dbReference>
<organism evidence="1 2">
    <name type="scientific">Hyella patelloides LEGE 07179</name>
    <dbReference type="NCBI Taxonomy" id="945734"/>
    <lineage>
        <taxon>Bacteria</taxon>
        <taxon>Bacillati</taxon>
        <taxon>Cyanobacteriota</taxon>
        <taxon>Cyanophyceae</taxon>
        <taxon>Pleurocapsales</taxon>
        <taxon>Hyellaceae</taxon>
        <taxon>Hyella</taxon>
    </lineage>
</organism>
<proteinExistence type="predicted"/>
<gene>
    <name evidence="1" type="ORF">H1P_3810003</name>
</gene>
<keyword evidence="2" id="KW-1185">Reference proteome</keyword>
<dbReference type="AlphaFoldDB" id="A0A563VWQ4"/>
<evidence type="ECO:0000313" key="2">
    <source>
        <dbReference type="Proteomes" id="UP000320055"/>
    </source>
</evidence>
<sequence length="54" mass="6548">MTTQKNTPYQLFRKSFTLKYLQEIFESNIQEQKLRGIDRINAYQLSKSKKSYLK</sequence>
<accession>A0A563VWQ4</accession>
<dbReference type="EMBL" id="CAACVJ010000314">
    <property type="protein sequence ID" value="VEP15888.1"/>
    <property type="molecule type" value="Genomic_DNA"/>
</dbReference>
<protein>
    <submittedName>
        <fullName evidence="1">Uncharacterized protein</fullName>
    </submittedName>
</protein>
<reference evidence="1 2" key="1">
    <citation type="submission" date="2019-01" db="EMBL/GenBank/DDBJ databases">
        <authorList>
            <person name="Brito A."/>
        </authorList>
    </citation>
    <scope>NUCLEOTIDE SEQUENCE [LARGE SCALE GENOMIC DNA]</scope>
    <source>
        <strain evidence="1">1</strain>
    </source>
</reference>
<evidence type="ECO:0000313" key="1">
    <source>
        <dbReference type="EMBL" id="VEP15888.1"/>
    </source>
</evidence>